<accession>A0A9Q1IH00</accession>
<dbReference type="EMBL" id="JAINUF010000017">
    <property type="protein sequence ID" value="KAJ8339196.1"/>
    <property type="molecule type" value="Genomic_DNA"/>
</dbReference>
<evidence type="ECO:0000256" key="1">
    <source>
        <dbReference type="SAM" id="SignalP"/>
    </source>
</evidence>
<feature type="signal peptide" evidence="1">
    <location>
        <begin position="1"/>
        <end position="20"/>
    </location>
</feature>
<dbReference type="Proteomes" id="UP001152622">
    <property type="component" value="Chromosome 17"/>
</dbReference>
<gene>
    <name evidence="2" type="ORF">SKAU_G00359820</name>
</gene>
<feature type="chain" id="PRO_5040140000" evidence="1">
    <location>
        <begin position="21"/>
        <end position="73"/>
    </location>
</feature>
<protein>
    <submittedName>
        <fullName evidence="2">Uncharacterized protein</fullName>
    </submittedName>
</protein>
<keyword evidence="1" id="KW-0732">Signal</keyword>
<organism evidence="2 3">
    <name type="scientific">Synaphobranchus kaupii</name>
    <name type="common">Kaup's arrowtooth eel</name>
    <dbReference type="NCBI Taxonomy" id="118154"/>
    <lineage>
        <taxon>Eukaryota</taxon>
        <taxon>Metazoa</taxon>
        <taxon>Chordata</taxon>
        <taxon>Craniata</taxon>
        <taxon>Vertebrata</taxon>
        <taxon>Euteleostomi</taxon>
        <taxon>Actinopterygii</taxon>
        <taxon>Neopterygii</taxon>
        <taxon>Teleostei</taxon>
        <taxon>Anguilliformes</taxon>
        <taxon>Synaphobranchidae</taxon>
        <taxon>Synaphobranchus</taxon>
    </lineage>
</organism>
<name>A0A9Q1IH00_SYNKA</name>
<reference evidence="2" key="1">
    <citation type="journal article" date="2023" name="Science">
        <title>Genome structures resolve the early diversification of teleost fishes.</title>
        <authorList>
            <person name="Parey E."/>
            <person name="Louis A."/>
            <person name="Montfort J."/>
            <person name="Bouchez O."/>
            <person name="Roques C."/>
            <person name="Iampietro C."/>
            <person name="Lluch J."/>
            <person name="Castinel A."/>
            <person name="Donnadieu C."/>
            <person name="Desvignes T."/>
            <person name="Floi Bucao C."/>
            <person name="Jouanno E."/>
            <person name="Wen M."/>
            <person name="Mejri S."/>
            <person name="Dirks R."/>
            <person name="Jansen H."/>
            <person name="Henkel C."/>
            <person name="Chen W.J."/>
            <person name="Zahm M."/>
            <person name="Cabau C."/>
            <person name="Klopp C."/>
            <person name="Thompson A.W."/>
            <person name="Robinson-Rechavi M."/>
            <person name="Braasch I."/>
            <person name="Lecointre G."/>
            <person name="Bobe J."/>
            <person name="Postlethwait J.H."/>
            <person name="Berthelot C."/>
            <person name="Roest Crollius H."/>
            <person name="Guiguen Y."/>
        </authorList>
    </citation>
    <scope>NUCLEOTIDE SEQUENCE</scope>
    <source>
        <strain evidence="2">WJC10195</strain>
    </source>
</reference>
<sequence>MKVPTALLDLRVLLVNEVLPAQLDPPDFQDVPDPRAHQAQLERRVDRVRKVLKVQQEEMVSRVLLVFQDQLAL</sequence>
<comment type="caution">
    <text evidence="2">The sequence shown here is derived from an EMBL/GenBank/DDBJ whole genome shotgun (WGS) entry which is preliminary data.</text>
</comment>
<keyword evidence="3" id="KW-1185">Reference proteome</keyword>
<evidence type="ECO:0000313" key="3">
    <source>
        <dbReference type="Proteomes" id="UP001152622"/>
    </source>
</evidence>
<dbReference type="AlphaFoldDB" id="A0A9Q1IH00"/>
<proteinExistence type="predicted"/>
<evidence type="ECO:0000313" key="2">
    <source>
        <dbReference type="EMBL" id="KAJ8339196.1"/>
    </source>
</evidence>